<name>A0A9N8E1J9_9STRA</name>
<sequence>MMGKENNRENSSSPGAVARQPRSYLSPTISSLDKPKRKQAQRTPASPNQTPVTPVHKRLPLEGVQGGRSLCRAFEAAETNALSKQIRQMVESVLALFKKNEAIQARWWSLSTVVDACQRLSNLDRSTALVADTYCLQFSMDKVLEGLLHPSFNDVVDAVLLGVRSKKIYIHQIGTETAIYADFSRSVPRLPRAAVVNASEWMKRLSATQLSLKPYMSLELYSMINFWYSTEVKKLFGAREGETAKDAAQHLQALLRNAAKSTEHAKELIHGLGKSDPETYFVDNYDGEPIEMHFDDLSVEKLAAEINMRASYLLRAITLALETDAEKQSLQFGEKRKQAMAEIQTVTGDRSITNPTTIHTWLRQLRVHRRFPNPLMKERIALFDNHPKAAVAIREYGNKDIQHLSLEIMGDFVRGTLIPQLAAEQKVTTEKFLKANELEDLGYNTIHRWLRFLGLGCKGSVETERAKQTELRFVTIQAARKMYKLHSGIAIFNRDANKIPFTSSGSIAYWMEKEKNKKYIR</sequence>
<proteinExistence type="predicted"/>
<keyword evidence="3" id="KW-1185">Reference proteome</keyword>
<dbReference type="EMBL" id="CAICTM010000526">
    <property type="protein sequence ID" value="CAB9512289.1"/>
    <property type="molecule type" value="Genomic_DNA"/>
</dbReference>
<dbReference type="Proteomes" id="UP001153069">
    <property type="component" value="Unassembled WGS sequence"/>
</dbReference>
<feature type="region of interest" description="Disordered" evidence="1">
    <location>
        <begin position="1"/>
        <end position="58"/>
    </location>
</feature>
<evidence type="ECO:0000256" key="1">
    <source>
        <dbReference type="SAM" id="MobiDB-lite"/>
    </source>
</evidence>
<dbReference type="AlphaFoldDB" id="A0A9N8E1J9"/>
<evidence type="ECO:0000313" key="2">
    <source>
        <dbReference type="EMBL" id="CAB9512289.1"/>
    </source>
</evidence>
<gene>
    <name evidence="2" type="ORF">SEMRO_527_G160740.1</name>
</gene>
<accession>A0A9N8E1J9</accession>
<feature type="compositionally biased region" description="Polar residues" evidence="1">
    <location>
        <begin position="41"/>
        <end position="52"/>
    </location>
</feature>
<reference evidence="2" key="1">
    <citation type="submission" date="2020-06" db="EMBL/GenBank/DDBJ databases">
        <authorList>
            <consortium name="Plant Systems Biology data submission"/>
        </authorList>
    </citation>
    <scope>NUCLEOTIDE SEQUENCE</scope>
    <source>
        <strain evidence="2">D6</strain>
    </source>
</reference>
<evidence type="ECO:0000313" key="3">
    <source>
        <dbReference type="Proteomes" id="UP001153069"/>
    </source>
</evidence>
<protein>
    <submittedName>
        <fullName evidence="2">Uncharacterized protein</fullName>
    </submittedName>
</protein>
<comment type="caution">
    <text evidence="2">The sequence shown here is derived from an EMBL/GenBank/DDBJ whole genome shotgun (WGS) entry which is preliminary data.</text>
</comment>
<organism evidence="2 3">
    <name type="scientific">Seminavis robusta</name>
    <dbReference type="NCBI Taxonomy" id="568900"/>
    <lineage>
        <taxon>Eukaryota</taxon>
        <taxon>Sar</taxon>
        <taxon>Stramenopiles</taxon>
        <taxon>Ochrophyta</taxon>
        <taxon>Bacillariophyta</taxon>
        <taxon>Bacillariophyceae</taxon>
        <taxon>Bacillariophycidae</taxon>
        <taxon>Naviculales</taxon>
        <taxon>Naviculaceae</taxon>
        <taxon>Seminavis</taxon>
    </lineage>
</organism>